<dbReference type="CDD" id="cd00156">
    <property type="entry name" value="REC"/>
    <property type="match status" value="1"/>
</dbReference>
<dbReference type="Proteomes" id="UP001293718">
    <property type="component" value="Unassembled WGS sequence"/>
</dbReference>
<keyword evidence="9" id="KW-1185">Reference proteome</keyword>
<feature type="domain" description="Response regulatory" evidence="7">
    <location>
        <begin position="5"/>
        <end position="118"/>
    </location>
</feature>
<evidence type="ECO:0000256" key="1">
    <source>
        <dbReference type="ARBA" id="ARBA00022553"/>
    </source>
</evidence>
<keyword evidence="2" id="KW-0902">Two-component regulatory system</keyword>
<dbReference type="PROSITE" id="PS50110">
    <property type="entry name" value="RESPONSE_REGULATORY"/>
    <property type="match status" value="1"/>
</dbReference>
<evidence type="ECO:0000259" key="7">
    <source>
        <dbReference type="PROSITE" id="PS50110"/>
    </source>
</evidence>
<proteinExistence type="predicted"/>
<evidence type="ECO:0000256" key="6">
    <source>
        <dbReference type="PROSITE-ProRule" id="PRU00169"/>
    </source>
</evidence>
<dbReference type="PANTHER" id="PTHR48111:SF1">
    <property type="entry name" value="TWO-COMPONENT RESPONSE REGULATOR ORR33"/>
    <property type="match status" value="1"/>
</dbReference>
<dbReference type="RefSeq" id="WP_157119222.1">
    <property type="nucleotide sequence ID" value="NZ_JAXOJX010000037.1"/>
</dbReference>
<feature type="modified residue" description="4-aspartylphosphate" evidence="6">
    <location>
        <position position="53"/>
    </location>
</feature>
<dbReference type="EMBL" id="JAXOJX010000037">
    <property type="protein sequence ID" value="MDZ5459028.1"/>
    <property type="molecule type" value="Genomic_DNA"/>
</dbReference>
<dbReference type="Pfam" id="PF00072">
    <property type="entry name" value="Response_reg"/>
    <property type="match status" value="1"/>
</dbReference>
<keyword evidence="5" id="KW-0804">Transcription</keyword>
<evidence type="ECO:0000256" key="2">
    <source>
        <dbReference type="ARBA" id="ARBA00023012"/>
    </source>
</evidence>
<dbReference type="Gene3D" id="3.40.50.2300">
    <property type="match status" value="1"/>
</dbReference>
<dbReference type="InterPro" id="IPR011006">
    <property type="entry name" value="CheY-like_superfamily"/>
</dbReference>
<evidence type="ECO:0000256" key="5">
    <source>
        <dbReference type="ARBA" id="ARBA00023163"/>
    </source>
</evidence>
<dbReference type="PANTHER" id="PTHR48111">
    <property type="entry name" value="REGULATOR OF RPOS"/>
    <property type="match status" value="1"/>
</dbReference>
<evidence type="ECO:0000256" key="3">
    <source>
        <dbReference type="ARBA" id="ARBA00023015"/>
    </source>
</evidence>
<evidence type="ECO:0000313" key="9">
    <source>
        <dbReference type="Proteomes" id="UP001293718"/>
    </source>
</evidence>
<accession>A0ABU5IJG4</accession>
<keyword evidence="4" id="KW-0238">DNA-binding</keyword>
<gene>
    <name evidence="8" type="ORF">SM757_20830</name>
</gene>
<comment type="caution">
    <text evidence="8">The sequence shown here is derived from an EMBL/GenBank/DDBJ whole genome shotgun (WGS) entry which is preliminary data.</text>
</comment>
<dbReference type="InterPro" id="IPR039420">
    <property type="entry name" value="WalR-like"/>
</dbReference>
<dbReference type="SMART" id="SM00448">
    <property type="entry name" value="REC"/>
    <property type="match status" value="1"/>
</dbReference>
<protein>
    <submittedName>
        <fullName evidence="8">Response regulator</fullName>
    </submittedName>
</protein>
<dbReference type="InterPro" id="IPR001789">
    <property type="entry name" value="Sig_transdc_resp-reg_receiver"/>
</dbReference>
<keyword evidence="1 6" id="KW-0597">Phosphoprotein</keyword>
<keyword evidence="3" id="KW-0805">Transcription regulation</keyword>
<evidence type="ECO:0000313" key="8">
    <source>
        <dbReference type="EMBL" id="MDZ5459028.1"/>
    </source>
</evidence>
<name>A0ABU5IJG4_9BURK</name>
<reference evidence="8 9" key="1">
    <citation type="submission" date="2023-11" db="EMBL/GenBank/DDBJ databases">
        <title>Draft genome of Azohydromonas lata strain H1 (DSM1123), a polyhydroxyalkanoate producer.</title>
        <authorList>
            <person name="Traversa D."/>
            <person name="D'Addabbo P."/>
            <person name="Pazzani C."/>
            <person name="Manzari C."/>
            <person name="Chiara M."/>
            <person name="Scrascia M."/>
        </authorList>
    </citation>
    <scope>NUCLEOTIDE SEQUENCE [LARGE SCALE GENOMIC DNA]</scope>
    <source>
        <strain evidence="8 9">H1</strain>
    </source>
</reference>
<organism evidence="8 9">
    <name type="scientific">Azohydromonas lata</name>
    <dbReference type="NCBI Taxonomy" id="45677"/>
    <lineage>
        <taxon>Bacteria</taxon>
        <taxon>Pseudomonadati</taxon>
        <taxon>Pseudomonadota</taxon>
        <taxon>Betaproteobacteria</taxon>
        <taxon>Burkholderiales</taxon>
        <taxon>Sphaerotilaceae</taxon>
        <taxon>Azohydromonas</taxon>
    </lineage>
</organism>
<evidence type="ECO:0000256" key="4">
    <source>
        <dbReference type="ARBA" id="ARBA00023125"/>
    </source>
</evidence>
<sequence length="149" mass="15518">MHSARLLIATGHADVLDSLQGALGPSYLTASVAHAEELPAALQVLRPDLVLLDWRLPGGDAAALCAAMESEGQSIPVIAVLAEAHPEDEAAVYAAGAVDYVAVPALSPALLARVHMHLLLRRPSTPENVWLDTMVLLGGSSALQAAMPY</sequence>
<dbReference type="SUPFAM" id="SSF52172">
    <property type="entry name" value="CheY-like"/>
    <property type="match status" value="1"/>
</dbReference>